<reference evidence="2 3" key="1">
    <citation type="submission" date="2024-10" db="EMBL/GenBank/DDBJ databases">
        <title>Draft genome assembly of a novel steroid transforming actinomycete isolated from African clawed frog Xenopus laevis.</title>
        <authorList>
            <person name="Bragin E."/>
            <person name="Kollerov V."/>
            <person name="Donova M.V."/>
        </authorList>
    </citation>
    <scope>NUCLEOTIDE SEQUENCE [LARGE SCALE GENOMIC DNA]</scope>
    <source>
        <strain evidence="2 3">MTOC-St3</strain>
    </source>
</reference>
<accession>A0ABW7E9T4</accession>
<dbReference type="EMBL" id="JBIENY010000436">
    <property type="protein sequence ID" value="MFG6299684.1"/>
    <property type="molecule type" value="Genomic_DNA"/>
</dbReference>
<evidence type="ECO:0000313" key="3">
    <source>
        <dbReference type="Proteomes" id="UP001605990"/>
    </source>
</evidence>
<gene>
    <name evidence="2" type="ORF">ACGU38_30555</name>
</gene>
<protein>
    <submittedName>
        <fullName evidence="2">Uncharacterized protein</fullName>
    </submittedName>
</protein>
<evidence type="ECO:0000313" key="2">
    <source>
        <dbReference type="EMBL" id="MFG6299684.1"/>
    </source>
</evidence>
<proteinExistence type="predicted"/>
<dbReference type="Proteomes" id="UP001605990">
    <property type="component" value="Unassembled WGS sequence"/>
</dbReference>
<evidence type="ECO:0000256" key="1">
    <source>
        <dbReference type="SAM" id="MobiDB-lite"/>
    </source>
</evidence>
<name>A0ABW7E9T4_STRRO</name>
<dbReference type="RefSeq" id="WP_078855459.1">
    <property type="nucleotide sequence ID" value="NZ_JAAGMZ010000300.1"/>
</dbReference>
<feature type="compositionally biased region" description="Polar residues" evidence="1">
    <location>
        <begin position="1"/>
        <end position="11"/>
    </location>
</feature>
<comment type="caution">
    <text evidence="2">The sequence shown here is derived from an EMBL/GenBank/DDBJ whole genome shotgun (WGS) entry which is preliminary data.</text>
</comment>
<feature type="region of interest" description="Disordered" evidence="1">
    <location>
        <begin position="1"/>
        <end position="55"/>
    </location>
</feature>
<organism evidence="2 3">
    <name type="scientific">Streptomyces rochei</name>
    <name type="common">Streptomyces parvullus</name>
    <dbReference type="NCBI Taxonomy" id="1928"/>
    <lineage>
        <taxon>Bacteria</taxon>
        <taxon>Bacillati</taxon>
        <taxon>Actinomycetota</taxon>
        <taxon>Actinomycetes</taxon>
        <taxon>Kitasatosporales</taxon>
        <taxon>Streptomycetaceae</taxon>
        <taxon>Streptomyces</taxon>
        <taxon>Streptomyces rochei group</taxon>
    </lineage>
</organism>
<sequence length="55" mass="5679">MNDASTTQPTQADGADVSEPVTGHGRHRGPVSSQDGAEAPRGRHRKPAEESEAAA</sequence>
<keyword evidence="3" id="KW-1185">Reference proteome</keyword>